<dbReference type="InterPro" id="IPR009061">
    <property type="entry name" value="DNA-bd_dom_put_sf"/>
</dbReference>
<proteinExistence type="predicted"/>
<organism evidence="2 3">
    <name type="scientific">Parabacteroides merdae</name>
    <dbReference type="NCBI Taxonomy" id="46503"/>
    <lineage>
        <taxon>Bacteria</taxon>
        <taxon>Pseudomonadati</taxon>
        <taxon>Bacteroidota</taxon>
        <taxon>Bacteroidia</taxon>
        <taxon>Bacteroidales</taxon>
        <taxon>Tannerellaceae</taxon>
        <taxon>Parabacteroides</taxon>
    </lineage>
</organism>
<protein>
    <submittedName>
        <fullName evidence="2">DNA-binding protein</fullName>
    </submittedName>
</protein>
<sequence>MEQEVFLWGLTPQEFQKMLINALEQVLEPLKPAKESRSIELLTRKETAELLRISLPTLAKWSEQGIIHAISMGGRIYYSLSEIQNILEKKGGKHV</sequence>
<feature type="domain" description="Helix-turn-helix" evidence="1">
    <location>
        <begin position="41"/>
        <end position="90"/>
    </location>
</feature>
<gene>
    <name evidence="2" type="ORF">DW828_02055</name>
</gene>
<dbReference type="GO" id="GO:0003677">
    <property type="term" value="F:DNA binding"/>
    <property type="evidence" value="ECO:0007669"/>
    <property type="project" value="UniProtKB-KW"/>
</dbReference>
<dbReference type="AlphaFoldDB" id="A0A3R5WZX5"/>
<dbReference type="RefSeq" id="WP_122131797.1">
    <property type="nucleotide sequence ID" value="NZ_JAASIN010000038.1"/>
</dbReference>
<evidence type="ECO:0000313" key="2">
    <source>
        <dbReference type="EMBL" id="RHC90335.1"/>
    </source>
</evidence>
<evidence type="ECO:0000313" key="3">
    <source>
        <dbReference type="Proteomes" id="UP000286260"/>
    </source>
</evidence>
<accession>A0A3R5WZX5</accession>
<dbReference type="Proteomes" id="UP000286260">
    <property type="component" value="Unassembled WGS sequence"/>
</dbReference>
<dbReference type="InterPro" id="IPR041657">
    <property type="entry name" value="HTH_17"/>
</dbReference>
<dbReference type="EMBL" id="QSII01000001">
    <property type="protein sequence ID" value="RHC90335.1"/>
    <property type="molecule type" value="Genomic_DNA"/>
</dbReference>
<comment type="caution">
    <text evidence="2">The sequence shown here is derived from an EMBL/GenBank/DDBJ whole genome shotgun (WGS) entry which is preliminary data.</text>
</comment>
<dbReference type="SUPFAM" id="SSF46955">
    <property type="entry name" value="Putative DNA-binding domain"/>
    <property type="match status" value="1"/>
</dbReference>
<reference evidence="2 3" key="1">
    <citation type="submission" date="2018-08" db="EMBL/GenBank/DDBJ databases">
        <title>A genome reference for cultivated species of the human gut microbiota.</title>
        <authorList>
            <person name="Zou Y."/>
            <person name="Xue W."/>
            <person name="Luo G."/>
        </authorList>
    </citation>
    <scope>NUCLEOTIDE SEQUENCE [LARGE SCALE GENOMIC DNA]</scope>
    <source>
        <strain evidence="2 3">AM34-17</strain>
    </source>
</reference>
<keyword evidence="2" id="KW-0238">DNA-binding</keyword>
<dbReference type="Pfam" id="PF12728">
    <property type="entry name" value="HTH_17"/>
    <property type="match status" value="1"/>
</dbReference>
<name>A0A3R5WZX5_9BACT</name>
<evidence type="ECO:0000259" key="1">
    <source>
        <dbReference type="Pfam" id="PF12728"/>
    </source>
</evidence>